<feature type="region of interest" description="Disordered" evidence="5">
    <location>
        <begin position="1"/>
        <end position="28"/>
    </location>
</feature>
<evidence type="ECO:0000313" key="8">
    <source>
        <dbReference type="Proteomes" id="UP000694392"/>
    </source>
</evidence>
<feature type="domain" description="NF-X1-type" evidence="6">
    <location>
        <begin position="1204"/>
        <end position="1227"/>
    </location>
</feature>
<dbReference type="OMA" id="MEERGCI"/>
<reference evidence="7" key="1">
    <citation type="submission" date="2025-08" db="UniProtKB">
        <authorList>
            <consortium name="Ensembl"/>
        </authorList>
    </citation>
    <scope>IDENTIFICATION</scope>
</reference>
<feature type="domain" description="NF-X1-type" evidence="6">
    <location>
        <begin position="1315"/>
        <end position="1332"/>
    </location>
</feature>
<feature type="domain" description="NF-X1-type" evidence="6">
    <location>
        <begin position="1147"/>
        <end position="1173"/>
    </location>
</feature>
<dbReference type="GO" id="GO:0004386">
    <property type="term" value="F:helicase activity"/>
    <property type="evidence" value="ECO:0007669"/>
    <property type="project" value="InterPro"/>
</dbReference>
<keyword evidence="3" id="KW-0863">Zinc-finger</keyword>
<feature type="region of interest" description="Disordered" evidence="5">
    <location>
        <begin position="710"/>
        <end position="730"/>
    </location>
</feature>
<evidence type="ECO:0000259" key="6">
    <source>
        <dbReference type="SMART" id="SM00438"/>
    </source>
</evidence>
<reference evidence="7" key="2">
    <citation type="submission" date="2025-09" db="UniProtKB">
        <authorList>
            <consortium name="Ensembl"/>
        </authorList>
    </citation>
    <scope>IDENTIFICATION</scope>
</reference>
<dbReference type="Proteomes" id="UP000694392">
    <property type="component" value="Unplaced"/>
</dbReference>
<dbReference type="InterPro" id="IPR041677">
    <property type="entry name" value="DNA2/NAM7_AAA_11"/>
</dbReference>
<protein>
    <recommendedName>
        <fullName evidence="6">NF-X1-type domain-containing protein</fullName>
    </recommendedName>
</protein>
<keyword evidence="4" id="KW-0862">Zinc</keyword>
<evidence type="ECO:0000256" key="3">
    <source>
        <dbReference type="ARBA" id="ARBA00022771"/>
    </source>
</evidence>
<dbReference type="SUPFAM" id="SSF52540">
    <property type="entry name" value="P-loop containing nucleoside triphosphate hydrolases"/>
    <property type="match status" value="1"/>
</dbReference>
<dbReference type="Pfam" id="PF13087">
    <property type="entry name" value="AAA_12"/>
    <property type="match status" value="1"/>
</dbReference>
<proteinExistence type="predicted"/>
<dbReference type="InterPro" id="IPR041679">
    <property type="entry name" value="DNA2/NAM7-like_C"/>
</dbReference>
<dbReference type="PANTHER" id="PTHR10887:SF341">
    <property type="entry name" value="NFX1-TYPE ZINC FINGER-CONTAINING PROTEIN 1"/>
    <property type="match status" value="1"/>
</dbReference>
<evidence type="ECO:0000256" key="4">
    <source>
        <dbReference type="ARBA" id="ARBA00022833"/>
    </source>
</evidence>
<dbReference type="CDD" id="cd18808">
    <property type="entry name" value="SF1_C_Upf1"/>
    <property type="match status" value="1"/>
</dbReference>
<dbReference type="GeneTree" id="ENSGT00940000155154"/>
<dbReference type="GO" id="GO:0031048">
    <property type="term" value="P:regulatory ncRNA-mediated heterochromatin formation"/>
    <property type="evidence" value="ECO:0007669"/>
    <property type="project" value="TreeGrafter"/>
</dbReference>
<organism evidence="7 8">
    <name type="scientific">Sphenodon punctatus</name>
    <name type="common">Tuatara</name>
    <name type="synonym">Hatteria punctata</name>
    <dbReference type="NCBI Taxonomy" id="8508"/>
    <lineage>
        <taxon>Eukaryota</taxon>
        <taxon>Metazoa</taxon>
        <taxon>Chordata</taxon>
        <taxon>Craniata</taxon>
        <taxon>Vertebrata</taxon>
        <taxon>Euteleostomi</taxon>
        <taxon>Lepidosauria</taxon>
        <taxon>Sphenodontia</taxon>
        <taxon>Sphenodontidae</taxon>
        <taxon>Sphenodon</taxon>
    </lineage>
</organism>
<dbReference type="InterPro" id="IPR000967">
    <property type="entry name" value="Znf_NFX1"/>
</dbReference>
<dbReference type="CDD" id="cd17936">
    <property type="entry name" value="EEXXEc_NFX1"/>
    <property type="match status" value="1"/>
</dbReference>
<evidence type="ECO:0000256" key="1">
    <source>
        <dbReference type="ARBA" id="ARBA00022723"/>
    </source>
</evidence>
<evidence type="ECO:0000256" key="2">
    <source>
        <dbReference type="ARBA" id="ARBA00022737"/>
    </source>
</evidence>
<dbReference type="Ensembl" id="ENSSPUT00000024851.1">
    <property type="protein sequence ID" value="ENSSPUP00000023301.1"/>
    <property type="gene ID" value="ENSSPUG00000017875.1"/>
</dbReference>
<dbReference type="InterPro" id="IPR027417">
    <property type="entry name" value="P-loop_NTPase"/>
</dbReference>
<feature type="domain" description="NF-X1-type" evidence="6">
    <location>
        <begin position="1176"/>
        <end position="1195"/>
    </location>
</feature>
<feature type="domain" description="NF-X1-type" evidence="6">
    <location>
        <begin position="1231"/>
        <end position="1250"/>
    </location>
</feature>
<dbReference type="GO" id="GO:0008270">
    <property type="term" value="F:zinc ion binding"/>
    <property type="evidence" value="ECO:0007669"/>
    <property type="project" value="UniProtKB-KW"/>
</dbReference>
<evidence type="ECO:0000313" key="7">
    <source>
        <dbReference type="Ensembl" id="ENSSPUP00000023301.1"/>
    </source>
</evidence>
<dbReference type="Pfam" id="PF25396">
    <property type="entry name" value="ZNFX1"/>
    <property type="match status" value="1"/>
</dbReference>
<dbReference type="FunFam" id="3.40.50.300:FF:000742">
    <property type="entry name" value="NFX1-type zinc finger-containing protein 1"/>
    <property type="match status" value="1"/>
</dbReference>
<dbReference type="Gene3D" id="3.40.50.300">
    <property type="entry name" value="P-loop containing nucleotide triphosphate hydrolases"/>
    <property type="match status" value="3"/>
</dbReference>
<dbReference type="InterPro" id="IPR047187">
    <property type="entry name" value="SF1_C_Upf1"/>
</dbReference>
<dbReference type="Pfam" id="PF13086">
    <property type="entry name" value="AAA_11"/>
    <property type="match status" value="1"/>
</dbReference>
<accession>A0A8D0HS74</accession>
<dbReference type="PANTHER" id="PTHR10887">
    <property type="entry name" value="DNA2/NAM7 HELICASE FAMILY"/>
    <property type="match status" value="1"/>
</dbReference>
<evidence type="ECO:0000256" key="5">
    <source>
        <dbReference type="SAM" id="MobiDB-lite"/>
    </source>
</evidence>
<name>A0A8D0HS74_SPHPU</name>
<keyword evidence="2" id="KW-0677">Repeat</keyword>
<dbReference type="SMART" id="SM00438">
    <property type="entry name" value="ZnF_NFX"/>
    <property type="match status" value="5"/>
</dbReference>
<keyword evidence="1" id="KW-0479">Metal-binding</keyword>
<dbReference type="InterPro" id="IPR045055">
    <property type="entry name" value="DNA2/NAM7-like"/>
</dbReference>
<sequence length="1374" mass="156091">MAGQKRKRADWDMGPYGAARLSPVPGPFRRQEPGELVGELERLCDHSPNQLLPFLLDHDYELRQELDSPDLSPASVYTLLRALKQAVERAGEPAEAQPILALVLRPAFVLRSLLGFIAELASFRCQDGQVSQEVLEDTVAALHHLLTASLGQQVQTLLCHPVDLLFSTVQRLQSRSFQFTWIIQKRLRDAKLLVDNAFPRRGAPGAEGLHLPAWQEEDFHQIPVFPTPEEIFVEPTQKLRRNRIRGRYESDASYLDTHFRLLREDLIKPLRDGISARFALRNLFSDARAPTAELRLYQSVQLLKVGTSPTGVTYLAQFHTQRRCPTASKWLMSGSLVCLISNDSGHVFFGTVAGANRQQLLPGAVWLEIRKSHGTLLQHLGKTSFTMVESPAFFEAYRHVLEGLQEMSPTCVPFRKYIVKCSPAIAPPAYLEGGAATFDLSTLGPPAGADDAVAEDVPEDEARVKDLTAVSPFHAHLWSRATFPHLDESQIQAIRAALSQEFVLIQGPPGTGKTFIGLKILEILLRNQESQREERKPFLVVCYTNHALDQFLEESSGKSRVPLPVQSLGLESTAVPYCPGILRFQRSGVVRIGGRSKNEKVMSCSLRNLRQRQLPQLLVAGDRQQYGRMLSSLRWQKESIAYRMEVLQLLQKGILSAEELGDEIRKDQLSPPPGGMLKWLMINPPEDRQRLRQLSSRKRGREADLFVPQERLLEEEEEEEGELDALDEPKGSAKGKFDYIIPAESSTSQGWMLTCLKEGAIMTNEEIEKIRDIWSLRRQDRWRLYRRWLVAYESALKESLVQKLDAYKDDAARLAELTFQEDLRLLQHSQVIGMTTTGDAKYRKLLQNLQPRVVIVEEAAEILEAHVLTSLTPACQHLILIGDHQQLRPKPADYTLEKKYFLGISLFERMVNNGIPYVQLLCQHRMRPDISQLLVPFFYKELRDHQVVTTYENIKGLERNVYFIQHTEKESHNAESESYSNKFEASFLALLSRYLLKQGYQESQITILTPYHGQVLKIRALMNNMEVAVHAVDDFQGEENDIVLLSLVRSNSEGRIGFLKDKNRLCVALSRAKKGFYCIGNLASISESSKLWKEIVNLLKARDLTGKGLTLMCQNHPDTKTVVKESSDFAQIPDGGCTLKCETRLACGHPCTRRCHPYDRNHHSFVCQFPCSKTLCKLNHKCPRKCNEACKPCDVKVEKIISDCGHSQMVPCHVPADVWICKKPCTRLRECKHPCPRLCGEECSAFPCKELVELLLPCSHIERTECFKRKIPLRCFEKCKQKLECGHLCKGSCHECVRGRLHIDCSNKCRRVLLCSHQCRESCFENCPPCKSPCRNRCQHSQCDKPCGEICFPCHQPCSWKCQHYRCSKLCSEM</sequence>
<feature type="compositionally biased region" description="Acidic residues" evidence="5">
    <location>
        <begin position="713"/>
        <end position="726"/>
    </location>
</feature>
<keyword evidence="8" id="KW-1185">Reference proteome</keyword>
<dbReference type="GO" id="GO:0031380">
    <property type="term" value="C:nuclear RNA-directed RNA polymerase complex"/>
    <property type="evidence" value="ECO:0007669"/>
    <property type="project" value="TreeGrafter"/>
</dbReference>
<dbReference type="InterPro" id="IPR057373">
    <property type="entry name" value="ZNFX1"/>
</dbReference>